<sequence length="73" mass="7654">MGTVVVIGDRTEVQGWALAGVRRSETPDAAAVRRAWDRLGDDVTLVLLGRSAAECLGPDVLGRARALVAVLPS</sequence>
<dbReference type="Proteomes" id="UP001239397">
    <property type="component" value="Chromosome"/>
</dbReference>
<name>A0A9Y2JM16_9PSEU</name>
<evidence type="ECO:0000313" key="1">
    <source>
        <dbReference type="EMBL" id="WIY00518.1"/>
    </source>
</evidence>
<accession>A0A9Y2JM16</accession>
<keyword evidence="2" id="KW-1185">Reference proteome</keyword>
<dbReference type="AlphaFoldDB" id="A0A9Y2JM16"/>
<dbReference type="KEGG" id="amog:QRX60_41745"/>
<evidence type="ECO:0000313" key="2">
    <source>
        <dbReference type="Proteomes" id="UP001239397"/>
    </source>
</evidence>
<dbReference type="EMBL" id="CP127295">
    <property type="protein sequence ID" value="WIY00518.1"/>
    <property type="molecule type" value="Genomic_DNA"/>
</dbReference>
<reference evidence="1 2" key="1">
    <citation type="submission" date="2023-06" db="EMBL/GenBank/DDBJ databases">
        <authorList>
            <person name="Oyuntsetseg B."/>
            <person name="Kim S.B."/>
        </authorList>
    </citation>
    <scope>NUCLEOTIDE SEQUENCE [LARGE SCALE GENOMIC DNA]</scope>
    <source>
        <strain evidence="1 2">4-36</strain>
    </source>
</reference>
<dbReference type="RefSeq" id="WP_285996984.1">
    <property type="nucleotide sequence ID" value="NZ_CP127295.1"/>
</dbReference>
<organism evidence="1 2">
    <name type="scientific">Amycolatopsis mongoliensis</name>
    <dbReference type="NCBI Taxonomy" id="715475"/>
    <lineage>
        <taxon>Bacteria</taxon>
        <taxon>Bacillati</taxon>
        <taxon>Actinomycetota</taxon>
        <taxon>Actinomycetes</taxon>
        <taxon>Pseudonocardiales</taxon>
        <taxon>Pseudonocardiaceae</taxon>
        <taxon>Amycolatopsis</taxon>
    </lineage>
</organism>
<protein>
    <submittedName>
        <fullName evidence="1">Uncharacterized protein</fullName>
    </submittedName>
</protein>
<gene>
    <name evidence="1" type="ORF">QRX60_41745</name>
</gene>
<proteinExistence type="predicted"/>